<dbReference type="EMBL" id="BLTE01000013">
    <property type="protein sequence ID" value="GFK94937.1"/>
    <property type="molecule type" value="Genomic_DNA"/>
</dbReference>
<comment type="caution">
    <text evidence="2">The sequence shown here is derived from an EMBL/GenBank/DDBJ whole genome shotgun (WGS) entry which is preliminary data.</text>
</comment>
<sequence length="368" mass="42312">MKKAIVVGGGFAGCVVTQMLQSKGFQVTVVEAGSTIGGGCRTFFYHGHPYTIGPRHILVDVDEMYTWEYVERFVEMRELRHHSLTYVSQDDRFYTYPIHKDEIASMPDKEAIENELANRGDVSASKNFEEYWVNSVGHTLYDKFVNTYSKKMWGLRNNQEIDDFGFSPKGVALKDGDRVSFEGSKVIGYPVNLEGFNPFFEACVQDATVIRDTPVHRFDLDNKRVLAGDQWLSADLIVSTISPDIVFDYCHGELRYIGRHFMKLILPCERVTPEPYYFLYYAGDEPYTRVVEYKLLTGYTAPDTLLGIEIPTFDNKLYPYPVKADIAKAQRYIAMFPQDVHTIGRMGKYHYDNMHVVIRDCFKLMESI</sequence>
<evidence type="ECO:0000313" key="2">
    <source>
        <dbReference type="EMBL" id="GFK94937.1"/>
    </source>
</evidence>
<dbReference type="SUPFAM" id="SSF51971">
    <property type="entry name" value="Nucleotide-binding domain"/>
    <property type="match status" value="1"/>
</dbReference>
<dbReference type="Pfam" id="PF03275">
    <property type="entry name" value="GLF"/>
    <property type="match status" value="1"/>
</dbReference>
<organism evidence="2 3">
    <name type="scientific">Fundidesulfovibrio magnetotacticus</name>
    <dbReference type="NCBI Taxonomy" id="2730080"/>
    <lineage>
        <taxon>Bacteria</taxon>
        <taxon>Pseudomonadati</taxon>
        <taxon>Thermodesulfobacteriota</taxon>
        <taxon>Desulfovibrionia</taxon>
        <taxon>Desulfovibrionales</taxon>
        <taxon>Desulfovibrionaceae</taxon>
        <taxon>Fundidesulfovibrio</taxon>
    </lineage>
</organism>
<name>A0A6V8LZ64_9BACT</name>
<dbReference type="Gene3D" id="3.50.50.60">
    <property type="entry name" value="FAD/NAD(P)-binding domain"/>
    <property type="match status" value="1"/>
</dbReference>
<reference evidence="2 3" key="2">
    <citation type="submission" date="2020-05" db="EMBL/GenBank/DDBJ databases">
        <title>Draft genome sequence of Desulfovibrio sp. strainFSS-1.</title>
        <authorList>
            <person name="Shimoshige H."/>
            <person name="Kobayashi H."/>
            <person name="Maekawa T."/>
        </authorList>
    </citation>
    <scope>NUCLEOTIDE SEQUENCE [LARGE SCALE GENOMIC DNA]</scope>
    <source>
        <strain evidence="2 3">SIID29052-01</strain>
    </source>
</reference>
<dbReference type="GO" id="GO:0005829">
    <property type="term" value="C:cytosol"/>
    <property type="evidence" value="ECO:0007669"/>
    <property type="project" value="TreeGrafter"/>
</dbReference>
<evidence type="ECO:0000313" key="3">
    <source>
        <dbReference type="Proteomes" id="UP000494245"/>
    </source>
</evidence>
<reference evidence="2 3" key="1">
    <citation type="submission" date="2020-04" db="EMBL/GenBank/DDBJ databases">
        <authorList>
            <consortium name="Desulfovibrio sp. FSS-1 genome sequencing consortium"/>
            <person name="Shimoshige H."/>
            <person name="Kobayashi H."/>
            <person name="Maekawa T."/>
        </authorList>
    </citation>
    <scope>NUCLEOTIDE SEQUENCE [LARGE SCALE GENOMIC DNA]</scope>
    <source>
        <strain evidence="2 3">SIID29052-01</strain>
    </source>
</reference>
<dbReference type="Pfam" id="PF13450">
    <property type="entry name" value="NAD_binding_8"/>
    <property type="match status" value="1"/>
</dbReference>
<proteinExistence type="predicted"/>
<accession>A0A6V8LZ64</accession>
<dbReference type="Proteomes" id="UP000494245">
    <property type="component" value="Unassembled WGS sequence"/>
</dbReference>
<dbReference type="EC" id="5.4.99.9" evidence="2"/>
<dbReference type="PANTHER" id="PTHR21197:SF0">
    <property type="entry name" value="UDP-GALACTOPYRANOSE MUTASE"/>
    <property type="match status" value="1"/>
</dbReference>
<evidence type="ECO:0000259" key="1">
    <source>
        <dbReference type="Pfam" id="PF03275"/>
    </source>
</evidence>
<keyword evidence="2" id="KW-0413">Isomerase</keyword>
<dbReference type="GO" id="GO:0008767">
    <property type="term" value="F:UDP-galactopyranose mutase activity"/>
    <property type="evidence" value="ECO:0007669"/>
    <property type="project" value="UniProtKB-EC"/>
</dbReference>
<dbReference type="RefSeq" id="WP_173085507.1">
    <property type="nucleotide sequence ID" value="NZ_BLTE01000013.1"/>
</dbReference>
<gene>
    <name evidence="2" type="primary">rfbD</name>
    <name evidence="2" type="ORF">NNJEOMEG_02785</name>
</gene>
<dbReference type="InterPro" id="IPR015899">
    <property type="entry name" value="UDP-GalPyranose_mutase_C"/>
</dbReference>
<keyword evidence="3" id="KW-1185">Reference proteome</keyword>
<dbReference type="GO" id="GO:0050660">
    <property type="term" value="F:flavin adenine dinucleotide binding"/>
    <property type="evidence" value="ECO:0007669"/>
    <property type="project" value="TreeGrafter"/>
</dbReference>
<protein>
    <submittedName>
        <fullName evidence="2">UDP-galactopyranose mutase</fullName>
        <ecNumber evidence="2">5.4.99.9</ecNumber>
    </submittedName>
</protein>
<dbReference type="InterPro" id="IPR036188">
    <property type="entry name" value="FAD/NAD-bd_sf"/>
</dbReference>
<feature type="domain" description="UDP-galactopyranose mutase C-terminal" evidence="1">
    <location>
        <begin position="143"/>
        <end position="351"/>
    </location>
</feature>
<dbReference type="AlphaFoldDB" id="A0A6V8LZ64"/>
<dbReference type="PANTHER" id="PTHR21197">
    <property type="entry name" value="UDP-GALACTOPYRANOSE MUTASE"/>
    <property type="match status" value="1"/>
</dbReference>